<sequence length="372" mass="41031">MGEPDDVLSTPPPPADALTRLPGLERFGRTTTRLHPRPGPVEATQSHVGGPLRWPADEPWPTCELPHQVREEVPIPLELLDRLRAVGSRRTRPRHVMAEGETELYDEIARLVGPGYTGFGSVNDGPVVGYRYVPRPHPRPNPMVAVAQLRAEDIPDLLRPGGADLLQVLWCPFEHVQANLWGPAVRLRWRREADVTGPDAPPPRGDVGNKGYLPRPCRLHPEQVVEYPYPEELPAELAERIDEWESDDDDDDDDGDGDGDDDADGDGDGDHGVDYVTTFMVPGWKVGGYAKWNVTDLSPTPCRSCAGPTTLALVIDSSEYDGGTRERWRPVEEAGLEGSEAMPTGVVVGRWGAMRIFVCESCPDLPFRLDVQ</sequence>
<comment type="caution">
    <text evidence="2">The sequence shown here is derived from an EMBL/GenBank/DDBJ whole genome shotgun (WGS) entry which is preliminary data.</text>
</comment>
<feature type="region of interest" description="Disordered" evidence="1">
    <location>
        <begin position="244"/>
        <end position="271"/>
    </location>
</feature>
<gene>
    <name evidence="2" type="ORF">H4W31_001732</name>
</gene>
<dbReference type="Proteomes" id="UP000649753">
    <property type="component" value="Unassembled WGS sequence"/>
</dbReference>
<reference evidence="2" key="1">
    <citation type="submission" date="2020-10" db="EMBL/GenBank/DDBJ databases">
        <title>Sequencing the genomes of 1000 actinobacteria strains.</title>
        <authorList>
            <person name="Klenk H.-P."/>
        </authorList>
    </citation>
    <scope>NUCLEOTIDE SEQUENCE</scope>
    <source>
        <strain evidence="2">DSM 46832</strain>
    </source>
</reference>
<keyword evidence="3" id="KW-1185">Reference proteome</keyword>
<feature type="compositionally biased region" description="Acidic residues" evidence="1">
    <location>
        <begin position="244"/>
        <end position="267"/>
    </location>
</feature>
<evidence type="ECO:0000256" key="1">
    <source>
        <dbReference type="SAM" id="MobiDB-lite"/>
    </source>
</evidence>
<proteinExistence type="predicted"/>
<protein>
    <recommendedName>
        <fullName evidence="4">DUF1963 domain-containing protein</fullName>
    </recommendedName>
</protein>
<dbReference type="RefSeq" id="WP_192766178.1">
    <property type="nucleotide sequence ID" value="NZ_JADBEB010000001.1"/>
</dbReference>
<evidence type="ECO:0000313" key="2">
    <source>
        <dbReference type="EMBL" id="MBE1486094.1"/>
    </source>
</evidence>
<feature type="region of interest" description="Disordered" evidence="1">
    <location>
        <begin position="1"/>
        <end position="55"/>
    </location>
</feature>
<evidence type="ECO:0008006" key="4">
    <source>
        <dbReference type="Google" id="ProtNLM"/>
    </source>
</evidence>
<dbReference type="AlphaFoldDB" id="A0A927M1V8"/>
<dbReference type="Gene3D" id="2.30.320.10">
    <property type="entry name" value="YwqG-like"/>
    <property type="match status" value="1"/>
</dbReference>
<name>A0A927M1V8_9ACTN</name>
<accession>A0A927M1V8</accession>
<dbReference type="EMBL" id="JADBEB010000001">
    <property type="protein sequence ID" value="MBE1486094.1"/>
    <property type="molecule type" value="Genomic_DNA"/>
</dbReference>
<organism evidence="2 3">
    <name type="scientific">Plantactinospora soyae</name>
    <dbReference type="NCBI Taxonomy" id="1544732"/>
    <lineage>
        <taxon>Bacteria</taxon>
        <taxon>Bacillati</taxon>
        <taxon>Actinomycetota</taxon>
        <taxon>Actinomycetes</taxon>
        <taxon>Micromonosporales</taxon>
        <taxon>Micromonosporaceae</taxon>
        <taxon>Plantactinospora</taxon>
    </lineage>
</organism>
<evidence type="ECO:0000313" key="3">
    <source>
        <dbReference type="Proteomes" id="UP000649753"/>
    </source>
</evidence>